<proteinExistence type="predicted"/>
<feature type="compositionally biased region" description="Low complexity" evidence="1">
    <location>
        <begin position="110"/>
        <end position="121"/>
    </location>
</feature>
<feature type="region of interest" description="Disordered" evidence="1">
    <location>
        <begin position="1"/>
        <end position="41"/>
    </location>
</feature>
<protein>
    <submittedName>
        <fullName evidence="2">GL19536</fullName>
    </submittedName>
</protein>
<feature type="compositionally biased region" description="Basic and acidic residues" evidence="1">
    <location>
        <begin position="133"/>
        <end position="162"/>
    </location>
</feature>
<dbReference type="OMA" id="VEYTPVH"/>
<feature type="compositionally biased region" description="Basic and acidic residues" evidence="1">
    <location>
        <begin position="1"/>
        <end position="25"/>
    </location>
</feature>
<feature type="region of interest" description="Disordered" evidence="1">
    <location>
        <begin position="107"/>
        <end position="162"/>
    </location>
</feature>
<reference evidence="2 3" key="1">
    <citation type="journal article" date="2007" name="Nature">
        <title>Evolution of genes and genomes on the Drosophila phylogeny.</title>
        <authorList>
            <consortium name="Drosophila 12 Genomes Consortium"/>
            <person name="Clark A.G."/>
            <person name="Eisen M.B."/>
            <person name="Smith D.R."/>
            <person name="Bergman C.M."/>
            <person name="Oliver B."/>
            <person name="Markow T.A."/>
            <person name="Kaufman T.C."/>
            <person name="Kellis M."/>
            <person name="Gelbart W."/>
            <person name="Iyer V.N."/>
            <person name="Pollard D.A."/>
            <person name="Sackton T.B."/>
            <person name="Larracuente A.M."/>
            <person name="Singh N.D."/>
            <person name="Abad J.P."/>
            <person name="Abt D.N."/>
            <person name="Adryan B."/>
            <person name="Aguade M."/>
            <person name="Akashi H."/>
            <person name="Anderson W.W."/>
            <person name="Aquadro C.F."/>
            <person name="Ardell D.H."/>
            <person name="Arguello R."/>
            <person name="Artieri C.G."/>
            <person name="Barbash D.A."/>
            <person name="Barker D."/>
            <person name="Barsanti P."/>
            <person name="Batterham P."/>
            <person name="Batzoglou S."/>
            <person name="Begun D."/>
            <person name="Bhutkar A."/>
            <person name="Blanco E."/>
            <person name="Bosak S.A."/>
            <person name="Bradley R.K."/>
            <person name="Brand A.D."/>
            <person name="Brent M.R."/>
            <person name="Brooks A.N."/>
            <person name="Brown R.H."/>
            <person name="Butlin R.K."/>
            <person name="Caggese C."/>
            <person name="Calvi B.R."/>
            <person name="Bernardo de Carvalho A."/>
            <person name="Caspi A."/>
            <person name="Castrezana S."/>
            <person name="Celniker S.E."/>
            <person name="Chang J.L."/>
            <person name="Chapple C."/>
            <person name="Chatterji S."/>
            <person name="Chinwalla A."/>
            <person name="Civetta A."/>
            <person name="Clifton S.W."/>
            <person name="Comeron J.M."/>
            <person name="Costello J.C."/>
            <person name="Coyne J.A."/>
            <person name="Daub J."/>
            <person name="David R.G."/>
            <person name="Delcher A.L."/>
            <person name="Delehaunty K."/>
            <person name="Do C.B."/>
            <person name="Ebling H."/>
            <person name="Edwards K."/>
            <person name="Eickbush T."/>
            <person name="Evans J.D."/>
            <person name="Filipski A."/>
            <person name="Findeiss S."/>
            <person name="Freyhult E."/>
            <person name="Fulton L."/>
            <person name="Fulton R."/>
            <person name="Garcia A.C."/>
            <person name="Gardiner A."/>
            <person name="Garfield D.A."/>
            <person name="Garvin B.E."/>
            <person name="Gibson G."/>
            <person name="Gilbert D."/>
            <person name="Gnerre S."/>
            <person name="Godfrey J."/>
            <person name="Good R."/>
            <person name="Gotea V."/>
            <person name="Gravely B."/>
            <person name="Greenberg A.J."/>
            <person name="Griffiths-Jones S."/>
            <person name="Gross S."/>
            <person name="Guigo R."/>
            <person name="Gustafson E.A."/>
            <person name="Haerty W."/>
            <person name="Hahn M.W."/>
            <person name="Halligan D.L."/>
            <person name="Halpern A.L."/>
            <person name="Halter G.M."/>
            <person name="Han M.V."/>
            <person name="Heger A."/>
            <person name="Hillier L."/>
            <person name="Hinrichs A.S."/>
            <person name="Holmes I."/>
            <person name="Hoskins R.A."/>
            <person name="Hubisz M.J."/>
            <person name="Hultmark D."/>
            <person name="Huntley M.A."/>
            <person name="Jaffe D.B."/>
            <person name="Jagadeeshan S."/>
            <person name="Jeck W.R."/>
            <person name="Johnson J."/>
            <person name="Jones C.D."/>
            <person name="Jordan W.C."/>
            <person name="Karpen G.H."/>
            <person name="Kataoka E."/>
            <person name="Keightley P.D."/>
            <person name="Kheradpour P."/>
            <person name="Kirkness E.F."/>
            <person name="Koerich L.B."/>
            <person name="Kristiansen K."/>
            <person name="Kudrna D."/>
            <person name="Kulathinal R.J."/>
            <person name="Kumar S."/>
            <person name="Kwok R."/>
            <person name="Lander E."/>
            <person name="Langley C.H."/>
            <person name="Lapoint R."/>
            <person name="Lazzaro B.P."/>
            <person name="Lee S.J."/>
            <person name="Levesque L."/>
            <person name="Li R."/>
            <person name="Lin C.F."/>
            <person name="Lin M.F."/>
            <person name="Lindblad-Toh K."/>
            <person name="Llopart A."/>
            <person name="Long M."/>
            <person name="Low L."/>
            <person name="Lozovsky E."/>
            <person name="Lu J."/>
            <person name="Luo M."/>
            <person name="Machado C.A."/>
            <person name="Makalowski W."/>
            <person name="Marzo M."/>
            <person name="Matsuda M."/>
            <person name="Matzkin L."/>
            <person name="McAllister B."/>
            <person name="McBride C.S."/>
            <person name="McKernan B."/>
            <person name="McKernan K."/>
            <person name="Mendez-Lago M."/>
            <person name="Minx P."/>
            <person name="Mollenhauer M.U."/>
            <person name="Montooth K."/>
            <person name="Mount S.M."/>
            <person name="Mu X."/>
            <person name="Myers E."/>
            <person name="Negre B."/>
            <person name="Newfeld S."/>
            <person name="Nielsen R."/>
            <person name="Noor M.A."/>
            <person name="O'Grady P."/>
            <person name="Pachter L."/>
            <person name="Papaceit M."/>
            <person name="Parisi M.J."/>
            <person name="Parisi M."/>
            <person name="Parts L."/>
            <person name="Pedersen J.S."/>
            <person name="Pesole G."/>
            <person name="Phillippy A.M."/>
            <person name="Ponting C.P."/>
            <person name="Pop M."/>
            <person name="Porcelli D."/>
            <person name="Powell J.R."/>
            <person name="Prohaska S."/>
            <person name="Pruitt K."/>
            <person name="Puig M."/>
            <person name="Quesneville H."/>
            <person name="Ram K.R."/>
            <person name="Rand D."/>
            <person name="Rasmussen M.D."/>
            <person name="Reed L.K."/>
            <person name="Reenan R."/>
            <person name="Reily A."/>
            <person name="Remington K.A."/>
            <person name="Rieger T.T."/>
            <person name="Ritchie M.G."/>
            <person name="Robin C."/>
            <person name="Rogers Y.H."/>
            <person name="Rohde C."/>
            <person name="Rozas J."/>
            <person name="Rubenfield M.J."/>
            <person name="Ruiz A."/>
            <person name="Russo S."/>
            <person name="Salzberg S.L."/>
            <person name="Sanchez-Gracia A."/>
            <person name="Saranga D.J."/>
            <person name="Sato H."/>
            <person name="Schaeffer S.W."/>
            <person name="Schatz M.C."/>
            <person name="Schlenke T."/>
            <person name="Schwartz R."/>
            <person name="Segarra C."/>
            <person name="Singh R.S."/>
            <person name="Sirot L."/>
            <person name="Sirota M."/>
            <person name="Sisneros N.B."/>
            <person name="Smith C.D."/>
            <person name="Smith T.F."/>
            <person name="Spieth J."/>
            <person name="Stage D.E."/>
            <person name="Stark A."/>
            <person name="Stephan W."/>
            <person name="Strausberg R.L."/>
            <person name="Strempel S."/>
            <person name="Sturgill D."/>
            <person name="Sutton G."/>
            <person name="Sutton G.G."/>
            <person name="Tao W."/>
            <person name="Teichmann S."/>
            <person name="Tobari Y.N."/>
            <person name="Tomimura Y."/>
            <person name="Tsolas J.M."/>
            <person name="Valente V.L."/>
            <person name="Venter E."/>
            <person name="Venter J.C."/>
            <person name="Vicario S."/>
            <person name="Vieira F.G."/>
            <person name="Vilella A.J."/>
            <person name="Villasante A."/>
            <person name="Walenz B."/>
            <person name="Wang J."/>
            <person name="Wasserman M."/>
            <person name="Watts T."/>
            <person name="Wilson D."/>
            <person name="Wilson R.K."/>
            <person name="Wing R.A."/>
            <person name="Wolfner M.F."/>
            <person name="Wong A."/>
            <person name="Wong G.K."/>
            <person name="Wu C.I."/>
            <person name="Wu G."/>
            <person name="Yamamoto D."/>
            <person name="Yang H.P."/>
            <person name="Yang S.P."/>
            <person name="Yorke J.A."/>
            <person name="Yoshida K."/>
            <person name="Zdobnov E."/>
            <person name="Zhang P."/>
            <person name="Zhang Y."/>
            <person name="Zimin A.V."/>
            <person name="Baldwin J."/>
            <person name="Abdouelleil A."/>
            <person name="Abdulkadir J."/>
            <person name="Abebe A."/>
            <person name="Abera B."/>
            <person name="Abreu J."/>
            <person name="Acer S.C."/>
            <person name="Aftuck L."/>
            <person name="Alexander A."/>
            <person name="An P."/>
            <person name="Anderson E."/>
            <person name="Anderson S."/>
            <person name="Arachi H."/>
            <person name="Azer M."/>
            <person name="Bachantsang P."/>
            <person name="Barry A."/>
            <person name="Bayul T."/>
            <person name="Berlin A."/>
            <person name="Bessette D."/>
            <person name="Bloom T."/>
            <person name="Blye J."/>
            <person name="Boguslavskiy L."/>
            <person name="Bonnet C."/>
            <person name="Boukhgalter B."/>
            <person name="Bourzgui I."/>
            <person name="Brown A."/>
            <person name="Cahill P."/>
            <person name="Channer S."/>
            <person name="Cheshatsang Y."/>
            <person name="Chuda L."/>
            <person name="Citroen M."/>
            <person name="Collymore A."/>
            <person name="Cooke P."/>
            <person name="Costello M."/>
            <person name="D'Aco K."/>
            <person name="Daza R."/>
            <person name="De Haan G."/>
            <person name="DeGray S."/>
            <person name="DeMaso C."/>
            <person name="Dhargay N."/>
            <person name="Dooley K."/>
            <person name="Dooley E."/>
            <person name="Doricent M."/>
            <person name="Dorje P."/>
            <person name="Dorjee K."/>
            <person name="Dupes A."/>
            <person name="Elong R."/>
            <person name="Falk J."/>
            <person name="Farina A."/>
            <person name="Faro S."/>
            <person name="Ferguson D."/>
            <person name="Fisher S."/>
            <person name="Foley C.D."/>
            <person name="Franke A."/>
            <person name="Friedrich D."/>
            <person name="Gadbois L."/>
            <person name="Gearin G."/>
            <person name="Gearin C.R."/>
            <person name="Giannoukos G."/>
            <person name="Goode T."/>
            <person name="Graham J."/>
            <person name="Grandbois E."/>
            <person name="Grewal S."/>
            <person name="Gyaltsen K."/>
            <person name="Hafez N."/>
            <person name="Hagos B."/>
            <person name="Hall J."/>
            <person name="Henson C."/>
            <person name="Hollinger A."/>
            <person name="Honan T."/>
            <person name="Huard M.D."/>
            <person name="Hughes L."/>
            <person name="Hurhula B."/>
            <person name="Husby M.E."/>
            <person name="Kamat A."/>
            <person name="Kanga B."/>
            <person name="Kashin S."/>
            <person name="Khazanovich D."/>
            <person name="Kisner P."/>
            <person name="Lance K."/>
            <person name="Lara M."/>
            <person name="Lee W."/>
            <person name="Lennon N."/>
            <person name="Letendre F."/>
            <person name="LeVine R."/>
            <person name="Lipovsky A."/>
            <person name="Liu X."/>
            <person name="Liu J."/>
            <person name="Liu S."/>
            <person name="Lokyitsang T."/>
            <person name="Lokyitsang Y."/>
            <person name="Lubonja R."/>
            <person name="Lui A."/>
            <person name="MacDonald P."/>
            <person name="Magnisalis V."/>
            <person name="Maru K."/>
            <person name="Matthews C."/>
            <person name="McCusker W."/>
            <person name="McDonough S."/>
            <person name="Mehta T."/>
            <person name="Meldrim J."/>
            <person name="Meneus L."/>
            <person name="Mihai O."/>
            <person name="Mihalev A."/>
            <person name="Mihova T."/>
            <person name="Mittelman R."/>
            <person name="Mlenga V."/>
            <person name="Montmayeur A."/>
            <person name="Mulrain L."/>
            <person name="Navidi A."/>
            <person name="Naylor J."/>
            <person name="Negash T."/>
            <person name="Nguyen T."/>
            <person name="Nguyen N."/>
            <person name="Nicol R."/>
            <person name="Norbu C."/>
            <person name="Norbu N."/>
            <person name="Novod N."/>
            <person name="O'Neill B."/>
            <person name="Osman S."/>
            <person name="Markiewicz E."/>
            <person name="Oyono O.L."/>
            <person name="Patti C."/>
            <person name="Phunkhang P."/>
            <person name="Pierre F."/>
            <person name="Priest M."/>
            <person name="Raghuraman S."/>
            <person name="Rege F."/>
            <person name="Reyes R."/>
            <person name="Rise C."/>
            <person name="Rogov P."/>
            <person name="Ross K."/>
            <person name="Ryan E."/>
            <person name="Settipalli S."/>
            <person name="Shea T."/>
            <person name="Sherpa N."/>
            <person name="Shi L."/>
            <person name="Shih D."/>
            <person name="Sparrow T."/>
            <person name="Spaulding J."/>
            <person name="Stalker J."/>
            <person name="Stange-Thomann N."/>
            <person name="Stavropoulos S."/>
            <person name="Stone C."/>
            <person name="Strader C."/>
            <person name="Tesfaye S."/>
            <person name="Thomson T."/>
            <person name="Thoulutsang Y."/>
            <person name="Thoulutsang D."/>
            <person name="Topham K."/>
            <person name="Topping I."/>
            <person name="Tsamla T."/>
            <person name="Vassiliev H."/>
            <person name="Vo A."/>
            <person name="Wangchuk T."/>
            <person name="Wangdi T."/>
            <person name="Weiand M."/>
            <person name="Wilkinson J."/>
            <person name="Wilson A."/>
            <person name="Yadav S."/>
            <person name="Young G."/>
            <person name="Yu Q."/>
            <person name="Zembek L."/>
            <person name="Zhong D."/>
            <person name="Zimmer A."/>
            <person name="Zwirko Z."/>
            <person name="Jaffe D.B."/>
            <person name="Alvarez P."/>
            <person name="Brockman W."/>
            <person name="Butler J."/>
            <person name="Chin C."/>
            <person name="Gnerre S."/>
            <person name="Grabherr M."/>
            <person name="Kleber M."/>
            <person name="Mauceli E."/>
            <person name="MacCallum I."/>
        </authorList>
    </citation>
    <scope>NUCLEOTIDE SEQUENCE [LARGE SCALE GENOMIC DNA]</scope>
    <source>
        <strain evidence="3">MSH-3 / Tucson 14011-0111.49</strain>
    </source>
</reference>
<organism evidence="3">
    <name type="scientific">Drosophila persimilis</name>
    <name type="common">Fruit fly</name>
    <dbReference type="NCBI Taxonomy" id="7234"/>
    <lineage>
        <taxon>Eukaryota</taxon>
        <taxon>Metazoa</taxon>
        <taxon>Ecdysozoa</taxon>
        <taxon>Arthropoda</taxon>
        <taxon>Hexapoda</taxon>
        <taxon>Insecta</taxon>
        <taxon>Pterygota</taxon>
        <taxon>Neoptera</taxon>
        <taxon>Endopterygota</taxon>
        <taxon>Diptera</taxon>
        <taxon>Brachycera</taxon>
        <taxon>Muscomorpha</taxon>
        <taxon>Ephydroidea</taxon>
        <taxon>Drosophilidae</taxon>
        <taxon>Drosophila</taxon>
        <taxon>Sophophora</taxon>
    </lineage>
</organism>
<evidence type="ECO:0000313" key="3">
    <source>
        <dbReference type="Proteomes" id="UP000008744"/>
    </source>
</evidence>
<accession>B4G9S5</accession>
<dbReference type="HOGENOM" id="CLU_1637182_0_0_1"/>
<gene>
    <name evidence="2" type="primary">Dper\GL19536</name>
    <name evidence="2" type="ORF">Dper_GL19536</name>
</gene>
<sequence>MADKGKEDKKESAPKPRPEPERETVEYTPVHTPPPSTVVPEQTILRTGDNPEAGARRPEASICILDIDDSEIDMEERPSDTDSIRQLRLRRKQFEELRRDHYQRMYYDDGSIISGSAIRGSTHVSEDESGSGKAEEANADAEKKEEQQKPEEKDKDKDKEKN</sequence>
<evidence type="ECO:0000313" key="2">
    <source>
        <dbReference type="EMBL" id="EDW29105.1"/>
    </source>
</evidence>
<dbReference type="AlphaFoldDB" id="B4G9S5"/>
<evidence type="ECO:0000256" key="1">
    <source>
        <dbReference type="SAM" id="MobiDB-lite"/>
    </source>
</evidence>
<dbReference type="Proteomes" id="UP000008744">
    <property type="component" value="Unassembled WGS sequence"/>
</dbReference>
<dbReference type="EMBL" id="CH479180">
    <property type="protein sequence ID" value="EDW29105.1"/>
    <property type="molecule type" value="Genomic_DNA"/>
</dbReference>
<name>B4G9S5_DROPE</name>
<keyword evidence="3" id="KW-1185">Reference proteome</keyword>